<accession>A0A382T9L2</accession>
<gene>
    <name evidence="2" type="ORF">METZ01_LOCUS371577</name>
</gene>
<proteinExistence type="predicted"/>
<reference evidence="2" key="1">
    <citation type="submission" date="2018-05" db="EMBL/GenBank/DDBJ databases">
        <authorList>
            <person name="Lanie J.A."/>
            <person name="Ng W.-L."/>
            <person name="Kazmierczak K.M."/>
            <person name="Andrzejewski T.M."/>
            <person name="Davidsen T.M."/>
            <person name="Wayne K.J."/>
            <person name="Tettelin H."/>
            <person name="Glass J.I."/>
            <person name="Rusch D."/>
            <person name="Podicherti R."/>
            <person name="Tsui H.-C.T."/>
            <person name="Winkler M.E."/>
        </authorList>
    </citation>
    <scope>NUCLEOTIDE SEQUENCE</scope>
</reference>
<organism evidence="2">
    <name type="scientific">marine metagenome</name>
    <dbReference type="NCBI Taxonomy" id="408172"/>
    <lineage>
        <taxon>unclassified sequences</taxon>
        <taxon>metagenomes</taxon>
        <taxon>ecological metagenomes</taxon>
    </lineage>
</organism>
<evidence type="ECO:0000313" key="2">
    <source>
        <dbReference type="EMBL" id="SVD18723.1"/>
    </source>
</evidence>
<feature type="domain" description="Carrier" evidence="1">
    <location>
        <begin position="1"/>
        <end position="94"/>
    </location>
</feature>
<dbReference type="AlphaFoldDB" id="A0A382T9L2"/>
<protein>
    <recommendedName>
        <fullName evidence="1">Carrier domain-containing protein</fullName>
    </recommendedName>
</protein>
<dbReference type="Gene3D" id="1.10.1200.10">
    <property type="entry name" value="ACP-like"/>
    <property type="match status" value="1"/>
</dbReference>
<dbReference type="PROSITE" id="PS50075">
    <property type="entry name" value="CARRIER"/>
    <property type="match status" value="1"/>
</dbReference>
<dbReference type="InterPro" id="IPR036736">
    <property type="entry name" value="ACP-like_sf"/>
</dbReference>
<sequence>MELNSVKKIVIDSLMSVLDENGIKNISVDDNTEIFGSKSIIDSLQLISLIVKIEEDVYDQVGKEIIVVDEAAVIIGNSPFQTVKSLTEFVDKKISE</sequence>
<dbReference type="InterPro" id="IPR009081">
    <property type="entry name" value="PP-bd_ACP"/>
</dbReference>
<name>A0A382T9L2_9ZZZZ</name>
<dbReference type="EMBL" id="UINC01134898">
    <property type="protein sequence ID" value="SVD18723.1"/>
    <property type="molecule type" value="Genomic_DNA"/>
</dbReference>
<evidence type="ECO:0000259" key="1">
    <source>
        <dbReference type="PROSITE" id="PS50075"/>
    </source>
</evidence>